<evidence type="ECO:0000313" key="2">
    <source>
        <dbReference type="Proteomes" id="UP000078284"/>
    </source>
</evidence>
<name>A0A178WDN9_ARATH</name>
<organism evidence="1 2">
    <name type="scientific">Arabidopsis thaliana</name>
    <name type="common">Mouse-ear cress</name>
    <dbReference type="NCBI Taxonomy" id="3702"/>
    <lineage>
        <taxon>Eukaryota</taxon>
        <taxon>Viridiplantae</taxon>
        <taxon>Streptophyta</taxon>
        <taxon>Embryophyta</taxon>
        <taxon>Tracheophyta</taxon>
        <taxon>Spermatophyta</taxon>
        <taxon>Magnoliopsida</taxon>
        <taxon>eudicotyledons</taxon>
        <taxon>Gunneridae</taxon>
        <taxon>Pentapetalae</taxon>
        <taxon>rosids</taxon>
        <taxon>malvids</taxon>
        <taxon>Brassicales</taxon>
        <taxon>Brassicaceae</taxon>
        <taxon>Camelineae</taxon>
        <taxon>Arabidopsis</taxon>
    </lineage>
</organism>
<reference evidence="2" key="1">
    <citation type="journal article" date="2016" name="Proc. Natl. Acad. Sci. U.S.A.">
        <title>Chromosome-level assembly of Arabidopsis thaliana Ler reveals the extent of translocation and inversion polymorphisms.</title>
        <authorList>
            <person name="Zapata L."/>
            <person name="Ding J."/>
            <person name="Willing E.M."/>
            <person name="Hartwig B."/>
            <person name="Bezdan D."/>
            <person name="Jiao W.B."/>
            <person name="Patel V."/>
            <person name="Velikkakam James G."/>
            <person name="Koornneef M."/>
            <person name="Ossowski S."/>
            <person name="Schneeberger K."/>
        </authorList>
    </citation>
    <scope>NUCLEOTIDE SEQUENCE [LARGE SCALE GENOMIC DNA]</scope>
    <source>
        <strain evidence="2">cv. Landsberg erecta</strain>
    </source>
</reference>
<evidence type="ECO:0000313" key="1">
    <source>
        <dbReference type="EMBL" id="OAP15483.1"/>
    </source>
</evidence>
<dbReference type="EMBL" id="LUHQ01000001">
    <property type="protein sequence ID" value="OAP15483.1"/>
    <property type="molecule type" value="Genomic_DNA"/>
</dbReference>
<dbReference type="ExpressionAtlas" id="A0A178WDN9">
    <property type="expression patterns" value="baseline and differential"/>
</dbReference>
<dbReference type="AlphaFoldDB" id="A0A178WDN9"/>
<sequence length="98" mass="11094">MALGKKRIVTQKSNLRQRRDVDNGGLGLGLEFVQYKRGFGRKRILISSGDEMEDLIFTSPVGKKLCDDKTTSVADGHSRELEDLPLDILVRFFTNSFF</sequence>
<protein>
    <submittedName>
        <fullName evidence="1">FBS1</fullName>
    </submittedName>
</protein>
<proteinExistence type="predicted"/>
<gene>
    <name evidence="1" type="ordered locus">AXX17_At1g54520</name>
</gene>
<comment type="caution">
    <text evidence="1">The sequence shown here is derived from an EMBL/GenBank/DDBJ whole genome shotgun (WGS) entry which is preliminary data.</text>
</comment>
<dbReference type="Proteomes" id="UP000078284">
    <property type="component" value="Chromosome 1"/>
</dbReference>
<accession>A0A178WDN9</accession>